<proteinExistence type="predicted"/>
<evidence type="ECO:0000313" key="2">
    <source>
        <dbReference type="EMBL" id="QDA35832.1"/>
    </source>
</evidence>
<dbReference type="KEGG" id="plia:E4191_16870"/>
<accession>A0A4Y5SQP9</accession>
<name>A0A4Y5SQP9_9RHOB</name>
<dbReference type="Proteomes" id="UP000296374">
    <property type="component" value="Plasmid unnamed6"/>
</dbReference>
<evidence type="ECO:0000256" key="1">
    <source>
        <dbReference type="SAM" id="MobiDB-lite"/>
    </source>
</evidence>
<keyword evidence="2" id="KW-0614">Plasmid</keyword>
<protein>
    <submittedName>
        <fullName evidence="2">Uncharacterized protein</fullName>
    </submittedName>
</protein>
<dbReference type="AlphaFoldDB" id="A0A4Y5SQP9"/>
<reference evidence="3" key="1">
    <citation type="submission" date="2019-05" db="EMBL/GenBank/DDBJ databases">
        <title>Tamlana fucoidanivorans sp. nov., isolated from the surface of algae collected from Fujian province in China.</title>
        <authorList>
            <person name="Li J."/>
        </authorList>
    </citation>
    <scope>NUCLEOTIDE SEQUENCE [LARGE SCALE GENOMIC DNA]</scope>
    <source>
        <strain evidence="3">2251</strain>
        <plasmid evidence="3">unnamed6</plasmid>
    </source>
</reference>
<evidence type="ECO:0000313" key="3">
    <source>
        <dbReference type="Proteomes" id="UP000296374"/>
    </source>
</evidence>
<organism evidence="2 3">
    <name type="scientific">Paracoccus liaowanqingii</name>
    <dbReference type="NCBI Taxonomy" id="2560053"/>
    <lineage>
        <taxon>Bacteria</taxon>
        <taxon>Pseudomonadati</taxon>
        <taxon>Pseudomonadota</taxon>
        <taxon>Alphaproteobacteria</taxon>
        <taxon>Rhodobacterales</taxon>
        <taxon>Paracoccaceae</taxon>
        <taxon>Paracoccus</taxon>
    </lineage>
</organism>
<geneLocation type="plasmid" evidence="2 3">
    <name>unnamed6</name>
</geneLocation>
<feature type="compositionally biased region" description="Polar residues" evidence="1">
    <location>
        <begin position="28"/>
        <end position="51"/>
    </location>
</feature>
<dbReference type="EMBL" id="CP040760">
    <property type="protein sequence ID" value="QDA35832.1"/>
    <property type="molecule type" value="Genomic_DNA"/>
</dbReference>
<sequence>MKSADIASAPASERISHQGRQRQDVSQRNEPSTPRTGESGKQGQPFNQASESGFDRPPQGQEYRVVNDHLVLVDTSKFRIVKVLGLLNNLTD</sequence>
<feature type="region of interest" description="Disordered" evidence="1">
    <location>
        <begin position="1"/>
        <end position="61"/>
    </location>
</feature>
<gene>
    <name evidence="2" type="ORF">E4191_16870</name>
</gene>
<dbReference type="RefSeq" id="WP_139615650.1">
    <property type="nucleotide sequence ID" value="NZ_CP040760.1"/>
</dbReference>